<feature type="compositionally biased region" description="Polar residues" evidence="1">
    <location>
        <begin position="40"/>
        <end position="56"/>
    </location>
</feature>
<dbReference type="KEGG" id="mhl:MHLP_04230"/>
<dbReference type="EMBL" id="CP003731">
    <property type="protein sequence ID" value="AFO52426.1"/>
    <property type="molecule type" value="Genomic_DNA"/>
</dbReference>
<gene>
    <name evidence="2" type="ordered locus">MHLP_04230</name>
</gene>
<evidence type="ECO:0000256" key="1">
    <source>
        <dbReference type="SAM" id="MobiDB-lite"/>
    </source>
</evidence>
<protein>
    <submittedName>
        <fullName evidence="2">Uncharacterized protein</fullName>
    </submittedName>
</protein>
<feature type="region of interest" description="Disordered" evidence="1">
    <location>
        <begin position="39"/>
        <end position="74"/>
    </location>
</feature>
<evidence type="ECO:0000313" key="2">
    <source>
        <dbReference type="EMBL" id="AFO52426.1"/>
    </source>
</evidence>
<evidence type="ECO:0000313" key="3">
    <source>
        <dbReference type="Proteomes" id="UP000006502"/>
    </source>
</evidence>
<feature type="compositionally biased region" description="Basic and acidic residues" evidence="1">
    <location>
        <begin position="57"/>
        <end position="73"/>
    </location>
</feature>
<accession>I7CGN8</accession>
<keyword evidence="3" id="KW-1185">Reference proteome</keyword>
<dbReference type="PATRIC" id="fig|1212765.3.peg.963"/>
<name>I7CGN8_MYCHA</name>
<dbReference type="AlphaFoldDB" id="I7CGN8"/>
<sequence length="125" mass="13843">MIFDRKTILIASSGTGLGTTAIATPIAIVCSKTDDPTRLQPASQVASHQGSLSQEKSLQRLREPKRQLTKEEQVTQGKLNQKLIAEYMDLFFNPPGKAAKGEVLDQSACLILNRYIKKDCLKRKN</sequence>
<organism evidence="2 3">
    <name type="scientific">Mycoplasma haematolamae (strain Purdue)</name>
    <dbReference type="NCBI Taxonomy" id="1212765"/>
    <lineage>
        <taxon>Bacteria</taxon>
        <taxon>Bacillati</taxon>
        <taxon>Mycoplasmatota</taxon>
        <taxon>Mollicutes</taxon>
        <taxon>Mycoplasmataceae</taxon>
        <taxon>Mycoplasma</taxon>
    </lineage>
</organism>
<dbReference type="Proteomes" id="UP000006502">
    <property type="component" value="Chromosome"/>
</dbReference>
<reference evidence="2 3" key="1">
    <citation type="journal article" date="2012" name="J. Bacteriol.">
        <title>Genome Sequence of "Candidatus Mycoplasma haemolamae" Strain Purdue, a Red Blood Cell Pathogen of Alpacas (Vicugna pacos) and Llamas (Lama glama).</title>
        <authorList>
            <person name="Guimaraes A.M."/>
            <person name="Toth B."/>
            <person name="Santos A.P."/>
            <person name="do Nascimento N.C."/>
            <person name="Kritchevsky J.E."/>
            <person name="Messick J.B."/>
        </authorList>
    </citation>
    <scope>NUCLEOTIDE SEQUENCE [LARGE SCALE GENOMIC DNA]</scope>
    <source>
        <strain evidence="2 3">Purdue</strain>
    </source>
</reference>
<proteinExistence type="predicted"/>
<dbReference type="HOGENOM" id="CLU_1990173_0_0_14"/>
<dbReference type="STRING" id="1212765.MHLP_04230"/>
<reference evidence="3" key="2">
    <citation type="submission" date="2012-07" db="EMBL/GenBank/DDBJ databases">
        <title>Complete genome sequence of 'Candidatus Mycoplasma haemolamae'.</title>
        <authorList>
            <person name="Guimaraes A.M.S."/>
            <person name="Toth B."/>
            <person name="Santos A.P."/>
            <person name="Nascimento N.C."/>
            <person name="Sojka J.E."/>
            <person name="Messick J.B."/>
        </authorList>
    </citation>
    <scope>NUCLEOTIDE SEQUENCE [LARGE SCALE GENOMIC DNA]</scope>
    <source>
        <strain evidence="3">Purdue</strain>
    </source>
</reference>